<feature type="region of interest" description="Disordered" evidence="1">
    <location>
        <begin position="1"/>
        <end position="22"/>
    </location>
</feature>
<dbReference type="Pfam" id="PF10025">
    <property type="entry name" value="DUF2267"/>
    <property type="match status" value="1"/>
</dbReference>
<protein>
    <submittedName>
        <fullName evidence="2">Uncharacterized conserved protein, DUF2267 family</fullName>
    </submittedName>
</protein>
<feature type="compositionally biased region" description="Basic and acidic residues" evidence="1">
    <location>
        <begin position="12"/>
        <end position="22"/>
    </location>
</feature>
<dbReference type="OrthoDB" id="186068at2157"/>
<dbReference type="InterPro" id="IPR018727">
    <property type="entry name" value="DUF2267"/>
</dbReference>
<keyword evidence="3" id="KW-1185">Reference proteome</keyword>
<gene>
    <name evidence="2" type="ORF">SAMN05444422_106221</name>
</gene>
<dbReference type="AlphaFoldDB" id="A0A1I1HXK2"/>
<evidence type="ECO:0000313" key="3">
    <source>
        <dbReference type="Proteomes" id="UP000199161"/>
    </source>
</evidence>
<dbReference type="Proteomes" id="UP000199161">
    <property type="component" value="Unassembled WGS sequence"/>
</dbReference>
<dbReference type="InterPro" id="IPR038282">
    <property type="entry name" value="DUF2267_sf"/>
</dbReference>
<feature type="compositionally biased region" description="Polar residues" evidence="1">
    <location>
        <begin position="1"/>
        <end position="11"/>
    </location>
</feature>
<reference evidence="3" key="1">
    <citation type="submission" date="2016-10" db="EMBL/GenBank/DDBJ databases">
        <authorList>
            <person name="Varghese N."/>
            <person name="Submissions S."/>
        </authorList>
    </citation>
    <scope>NUCLEOTIDE SEQUENCE [LARGE SCALE GENOMIC DNA]</scope>
    <source>
        <strain evidence="3">DSM 13078</strain>
    </source>
</reference>
<organism evidence="2 3">
    <name type="scientific">Natronobacterium haloterrestre</name>
    <name type="common">Halobiforma haloterrestris</name>
    <dbReference type="NCBI Taxonomy" id="148448"/>
    <lineage>
        <taxon>Archaea</taxon>
        <taxon>Methanobacteriati</taxon>
        <taxon>Methanobacteriota</taxon>
        <taxon>Stenosarchaea group</taxon>
        <taxon>Halobacteria</taxon>
        <taxon>Halobacteriales</taxon>
        <taxon>Natrialbaceae</taxon>
        <taxon>Natronobacterium</taxon>
    </lineage>
</organism>
<dbReference type="EMBL" id="FOKW01000006">
    <property type="protein sequence ID" value="SFC28674.1"/>
    <property type="molecule type" value="Genomic_DNA"/>
</dbReference>
<sequence length="140" mass="15319">MDRTRTAITETVSDRTAADEHGATDATRAVLATLGERLSADRASDLAAQLPGELAAHLTEAESGQRFSEEEFVSRVDRRMDTVDLTGERAATAVLATVLEALDEEERTAVVDEFERYGFEELLGETDASADVTDRSLRER</sequence>
<name>A0A1I1HXK2_NATHA</name>
<dbReference type="Gene3D" id="1.10.490.110">
    <property type="entry name" value="Uncharacterized conserved protein DUF2267"/>
    <property type="match status" value="1"/>
</dbReference>
<evidence type="ECO:0000256" key="1">
    <source>
        <dbReference type="SAM" id="MobiDB-lite"/>
    </source>
</evidence>
<dbReference type="RefSeq" id="WP_089788549.1">
    <property type="nucleotide sequence ID" value="NZ_FOKW01000006.1"/>
</dbReference>
<evidence type="ECO:0000313" key="2">
    <source>
        <dbReference type="EMBL" id="SFC28674.1"/>
    </source>
</evidence>
<proteinExistence type="predicted"/>
<accession>A0A1I1HXK2</accession>